<reference evidence="1 2" key="1">
    <citation type="journal article" date="2019" name="Int. J. Syst. Evol. Microbiol.">
        <title>The Global Catalogue of Microorganisms (GCM) 10K type strain sequencing project: providing services to taxonomists for standard genome sequencing and annotation.</title>
        <authorList>
            <consortium name="The Broad Institute Genomics Platform"/>
            <consortium name="The Broad Institute Genome Sequencing Center for Infectious Disease"/>
            <person name="Wu L."/>
            <person name="Ma J."/>
        </authorList>
    </citation>
    <scope>NUCLEOTIDE SEQUENCE [LARGE SCALE GENOMIC DNA]</scope>
    <source>
        <strain evidence="1 2">JCM 15421</strain>
    </source>
</reference>
<protein>
    <recommendedName>
        <fullName evidence="3">Flagellin</fullName>
    </recommendedName>
</protein>
<name>A0ABN1IJL3_9GAMM</name>
<dbReference type="Proteomes" id="UP001501523">
    <property type="component" value="Unassembled WGS sequence"/>
</dbReference>
<evidence type="ECO:0008006" key="3">
    <source>
        <dbReference type="Google" id="ProtNLM"/>
    </source>
</evidence>
<evidence type="ECO:0000313" key="2">
    <source>
        <dbReference type="Proteomes" id="UP001501523"/>
    </source>
</evidence>
<gene>
    <name evidence="1" type="ORF">GCM10009105_20590</name>
</gene>
<keyword evidence="2" id="KW-1185">Reference proteome</keyword>
<dbReference type="EMBL" id="BAAAEU010000008">
    <property type="protein sequence ID" value="GAA0715261.1"/>
    <property type="molecule type" value="Genomic_DNA"/>
</dbReference>
<accession>A0ABN1IJL3</accession>
<proteinExistence type="predicted"/>
<organism evidence="1 2">
    <name type="scientific">Dokdonella soli</name>
    <dbReference type="NCBI Taxonomy" id="529810"/>
    <lineage>
        <taxon>Bacteria</taxon>
        <taxon>Pseudomonadati</taxon>
        <taxon>Pseudomonadota</taxon>
        <taxon>Gammaproteobacteria</taxon>
        <taxon>Lysobacterales</taxon>
        <taxon>Rhodanobacteraceae</taxon>
        <taxon>Dokdonella</taxon>
    </lineage>
</organism>
<sequence>MSGFGELAITIGANTATLSSDLDRAVGMTQSAVANINVAINKVGSGSDFSGVSSQVAALQG</sequence>
<evidence type="ECO:0000313" key="1">
    <source>
        <dbReference type="EMBL" id="GAA0715261.1"/>
    </source>
</evidence>
<comment type="caution">
    <text evidence="1">The sequence shown here is derived from an EMBL/GenBank/DDBJ whole genome shotgun (WGS) entry which is preliminary data.</text>
</comment>